<protein>
    <recommendedName>
        <fullName evidence="3">ApeA N-terminal domain-containing protein</fullName>
    </recommendedName>
</protein>
<sequence>MNSIKDIWIESEVKGSIIEGELYTNDNTDVIVTFDNDKKYIATFFTYQNIQHLRLKNQKTGECDSGYYFWLLI</sequence>
<evidence type="ECO:0000313" key="2">
    <source>
        <dbReference type="Proteomes" id="UP000615760"/>
    </source>
</evidence>
<organism evidence="1 2">
    <name type="scientific">Flavobacterium suaedae</name>
    <dbReference type="NCBI Taxonomy" id="1767027"/>
    <lineage>
        <taxon>Bacteria</taxon>
        <taxon>Pseudomonadati</taxon>
        <taxon>Bacteroidota</taxon>
        <taxon>Flavobacteriia</taxon>
        <taxon>Flavobacteriales</taxon>
        <taxon>Flavobacteriaceae</taxon>
        <taxon>Flavobacterium</taxon>
    </lineage>
</organism>
<dbReference type="EMBL" id="BMJE01000001">
    <property type="protein sequence ID" value="GGB67662.1"/>
    <property type="molecule type" value="Genomic_DNA"/>
</dbReference>
<evidence type="ECO:0008006" key="3">
    <source>
        <dbReference type="Google" id="ProtNLM"/>
    </source>
</evidence>
<evidence type="ECO:0000313" key="1">
    <source>
        <dbReference type="EMBL" id="GGB67662.1"/>
    </source>
</evidence>
<dbReference type="Proteomes" id="UP000615760">
    <property type="component" value="Unassembled WGS sequence"/>
</dbReference>
<keyword evidence="2" id="KW-1185">Reference proteome</keyword>
<name>A0ABQ1JHW8_9FLAO</name>
<gene>
    <name evidence="1" type="ORF">GCM10007424_04530</name>
</gene>
<reference evidence="2" key="1">
    <citation type="journal article" date="2019" name="Int. J. Syst. Evol. Microbiol.">
        <title>The Global Catalogue of Microorganisms (GCM) 10K type strain sequencing project: providing services to taxonomists for standard genome sequencing and annotation.</title>
        <authorList>
            <consortium name="The Broad Institute Genomics Platform"/>
            <consortium name="The Broad Institute Genome Sequencing Center for Infectious Disease"/>
            <person name="Wu L."/>
            <person name="Ma J."/>
        </authorList>
    </citation>
    <scope>NUCLEOTIDE SEQUENCE [LARGE SCALE GENOMIC DNA]</scope>
    <source>
        <strain evidence="2">CGMCC 1.15461</strain>
    </source>
</reference>
<proteinExistence type="predicted"/>
<accession>A0ABQ1JHW8</accession>
<comment type="caution">
    <text evidence="1">The sequence shown here is derived from an EMBL/GenBank/DDBJ whole genome shotgun (WGS) entry which is preliminary data.</text>
</comment>